<keyword evidence="1" id="KW-0175">Coiled coil</keyword>
<name>A0A1M6LKJ7_9FIRM</name>
<gene>
    <name evidence="4" type="ORF">SAMN02745975_02705</name>
</gene>
<keyword evidence="5" id="KW-1185">Reference proteome</keyword>
<dbReference type="AlphaFoldDB" id="A0A1M6LKJ7"/>
<evidence type="ECO:0000259" key="3">
    <source>
        <dbReference type="Pfam" id="PF13290"/>
    </source>
</evidence>
<dbReference type="Pfam" id="PF13290">
    <property type="entry name" value="CHB_HEX_C_1"/>
    <property type="match status" value="1"/>
</dbReference>
<accession>A0A1M6LKJ7</accession>
<evidence type="ECO:0000259" key="2">
    <source>
        <dbReference type="Pfam" id="PF12733"/>
    </source>
</evidence>
<dbReference type="EMBL" id="FQZV01000037">
    <property type="protein sequence ID" value="SHJ71726.1"/>
    <property type="molecule type" value="Genomic_DNA"/>
</dbReference>
<feature type="domain" description="GH29D-like beta-sandwich" evidence="3">
    <location>
        <begin position="817"/>
        <end position="886"/>
    </location>
</feature>
<evidence type="ECO:0000256" key="1">
    <source>
        <dbReference type="SAM" id="Coils"/>
    </source>
</evidence>
<protein>
    <submittedName>
        <fullName evidence="4">Cadherin-like beta sandwich domain-containing protein</fullName>
    </submittedName>
</protein>
<organism evidence="4 5">
    <name type="scientific">Geosporobacter subterraneus DSM 17957</name>
    <dbReference type="NCBI Taxonomy" id="1121919"/>
    <lineage>
        <taxon>Bacteria</taxon>
        <taxon>Bacillati</taxon>
        <taxon>Bacillota</taxon>
        <taxon>Clostridia</taxon>
        <taxon>Peptostreptococcales</taxon>
        <taxon>Thermotaleaceae</taxon>
        <taxon>Geosporobacter</taxon>
    </lineage>
</organism>
<dbReference type="STRING" id="1121919.SAMN02745975_02705"/>
<feature type="coiled-coil region" evidence="1">
    <location>
        <begin position="455"/>
        <end position="482"/>
    </location>
</feature>
<proteinExistence type="predicted"/>
<reference evidence="5" key="1">
    <citation type="submission" date="2016-11" db="EMBL/GenBank/DDBJ databases">
        <authorList>
            <person name="Varghese N."/>
            <person name="Submissions S."/>
        </authorList>
    </citation>
    <scope>NUCLEOTIDE SEQUENCE [LARGE SCALE GENOMIC DNA]</scope>
    <source>
        <strain evidence="5">DSM 17957</strain>
    </source>
</reference>
<dbReference type="OrthoDB" id="2353630at2"/>
<feature type="coiled-coil region" evidence="1">
    <location>
        <begin position="105"/>
        <end position="132"/>
    </location>
</feature>
<dbReference type="RefSeq" id="WP_110941793.1">
    <property type="nucleotide sequence ID" value="NZ_FQZV01000037.1"/>
</dbReference>
<evidence type="ECO:0000313" key="5">
    <source>
        <dbReference type="Proteomes" id="UP000184536"/>
    </source>
</evidence>
<dbReference type="InterPro" id="IPR059177">
    <property type="entry name" value="GH29D-like_dom"/>
</dbReference>
<dbReference type="InterPro" id="IPR025883">
    <property type="entry name" value="Cadherin-like_domain"/>
</dbReference>
<dbReference type="Proteomes" id="UP000184536">
    <property type="component" value="Unassembled WGS sequence"/>
</dbReference>
<evidence type="ECO:0000313" key="4">
    <source>
        <dbReference type="EMBL" id="SHJ71726.1"/>
    </source>
</evidence>
<feature type="domain" description="Cadherin-like beta-sandwich-like" evidence="2">
    <location>
        <begin position="902"/>
        <end position="988"/>
    </location>
</feature>
<sequence length="1085" mass="122392">MLRKALCFILSFLLFFAAVPVVGSGQSYSRKINASFDNLTLYVDGQKVQTAREPFIFEDRIYAAAADLTKALSLQWAYDDKKKSFVLSLPKTVKAVDSTFYSSQLVQRDYQITALQQEIKTLENQKTLFEKNRTPYRDIRSASEMQSYLRDRFDTLKNIPMSISFRHYSGDTYRLNLTFPSDRQSDFEKIPRRDVEDYLNDIFYAVRDLYDRYAKLDGYIRDNRSSSYKTYVTFETSSSQLSFDFTSYSSGSTASGDAKKLKDALDKNLRSYQGVYFYYRVYTADDAIDLTVYFDDEDYYDWSSSRRSDFLDRIRREVMDTLGRKTVNGVLRDDDIGESVLQFRIEDNRVRIIDEGTSSAPKTTAAPETTPTAAPTAISRTLTIWPEDISVQWNQKNIYLSAPPFIYEGERYLPVADIADALYLNYQYLPQDKKIEITTNGVLRGDSDQALIGRLFLKNEEINRLTAKAEELREAVAKIKKLPYPHSGTISSVYNMETYLQDYFGDFEGIDMNISFYRYSGSEYRLRITYDTNDFDSFDRISSTTIESWLEDMFDAIRTLYDPYAEISGSIRNTPYSSVDITYITFTMNNDRTSVDFEDHGTQKGHRFSGSRLQDYLNRNFRRYNSVSLSYEVIVNRKDVDLIATFNHSYYYDWSIYRKMDYLQLLKQKIEDEFGTVNINGRMIDTNGNKEVLRFSFENGSVRSLTLLEDTEKMLNKEKHRFTHNGNTFTFSYSIKEKDVGHFDVTIEGDFSKTDNKWRSVEENAMGSFRSFIQDALRSIQDIWSVRVTGEVIDQNQQTLLTMDLRNTQAAAVNADPAGGALASGTTVTLTSATSGATIYYTLSGSDPTESSTRYTGPLSITGASGETITLKAMAVKAGMENSSIRTFTYTISEPSADLSGLTLSGSPSGYSFSPTVYTYTGVTVANGVSSITLTPTGPGSITVNGQSVASGSPSAAISLSTGVEQLITVVHTESGKAPKTYRIYVTRGSAVNIHLTDVQFTTILGGLFSGRLTGASDYTNYQVSLVSKDESYGKPNNHAAVNSDGTFSISGFDTELLTRLIGYKYVIRDGQGNIVKEGDPETLN</sequence>
<dbReference type="Pfam" id="PF12733">
    <property type="entry name" value="Cadherin-like"/>
    <property type="match status" value="1"/>
</dbReference>